<proteinExistence type="predicted"/>
<protein>
    <recommendedName>
        <fullName evidence="2">DUF3841 domain-containing protein</fullName>
    </recommendedName>
</protein>
<name>A0A644YKN4_9ZZZZ</name>
<gene>
    <name evidence="1" type="ORF">SDC9_75426</name>
</gene>
<dbReference type="AlphaFoldDB" id="A0A644YKN4"/>
<reference evidence="1" key="1">
    <citation type="submission" date="2019-08" db="EMBL/GenBank/DDBJ databases">
        <authorList>
            <person name="Kucharzyk K."/>
            <person name="Murdoch R.W."/>
            <person name="Higgins S."/>
            <person name="Loffler F."/>
        </authorList>
    </citation>
    <scope>NUCLEOTIDE SEQUENCE</scope>
</reference>
<dbReference type="Pfam" id="PF12952">
    <property type="entry name" value="DUF3841"/>
    <property type="match status" value="1"/>
</dbReference>
<organism evidence="1">
    <name type="scientific">bioreactor metagenome</name>
    <dbReference type="NCBI Taxonomy" id="1076179"/>
    <lineage>
        <taxon>unclassified sequences</taxon>
        <taxon>metagenomes</taxon>
        <taxon>ecological metagenomes</taxon>
    </lineage>
</organism>
<sequence>MRLWTLQPATLYEKLQCEKSIHCLPEQSEWITEYGFGPAYDWMTEQMCKRIGPPPQGVQYPIWAWHTLEWRHAKLDLRLGEFRGYKTPQVCLEIEVPDKEVLLSNEDMWHIVLNDGYYGEACSDEDYEVEERWFDGLPVQVKIEVKRQSWEKIFDVFPPRETPWDCHGKYVQATVWTLRLDQVKAVRYFAGRSL</sequence>
<dbReference type="EMBL" id="VSSQ01005374">
    <property type="protein sequence ID" value="MPM28889.1"/>
    <property type="molecule type" value="Genomic_DNA"/>
</dbReference>
<comment type="caution">
    <text evidence="1">The sequence shown here is derived from an EMBL/GenBank/DDBJ whole genome shotgun (WGS) entry which is preliminary data.</text>
</comment>
<accession>A0A644YKN4</accession>
<evidence type="ECO:0000313" key="1">
    <source>
        <dbReference type="EMBL" id="MPM28889.1"/>
    </source>
</evidence>
<evidence type="ECO:0008006" key="2">
    <source>
        <dbReference type="Google" id="ProtNLM"/>
    </source>
</evidence>
<dbReference type="InterPro" id="IPR024211">
    <property type="entry name" value="DUF3841"/>
</dbReference>